<feature type="transmembrane region" description="Helical" evidence="1">
    <location>
        <begin position="38"/>
        <end position="59"/>
    </location>
</feature>
<feature type="domain" description="Fatty acid desaturase" evidence="2">
    <location>
        <begin position="62"/>
        <end position="336"/>
    </location>
</feature>
<sequence>MSKISFNNSKSPFFKSLKAKVDLYFSENNISTSGNRKLYFKSILQVVSALILYVVLVFFTPVAGLAAVLCGLLGFNLALIGFNIMHEGGHQSFSNHRWLNSMSAYFFNALGASAYFWKIKHNINHHTYTNIEGMDSDIDLQPLMRLHEEQPQYWFHRFQHLYWVLLYGLSYLAWVFYYDFQKYFTGKISSASSAKKMHRKEHIIFWVTKVMYVTVYVIVPMLMVGVVQALVGFLVVSFVFGLSISVVFQLAHVVEATDFPIPNQQTNKIEQEWAIHQVTTTSDFATRSKLVSWLLGGLNFQVEHHLFPRISHIHYPKINQLVKETCQEFNIVYNEYPSFFQAFYSHLLCLKKLGTTYSPVNVQR</sequence>
<keyword evidence="1" id="KW-0812">Transmembrane</keyword>
<accession>A0AA49GS68</accession>
<dbReference type="Pfam" id="PF00487">
    <property type="entry name" value="FA_desaturase"/>
    <property type="match status" value="1"/>
</dbReference>
<reference evidence="3" key="2">
    <citation type="journal article" date="2024" name="Antonie Van Leeuwenhoek">
        <title>Roseihalotalea indica gen. nov., sp. nov., a halophilic Bacteroidetes from mesopelagic Southwest Indian Ocean with higher carbohydrate metabolic potential.</title>
        <authorList>
            <person name="Chen B."/>
            <person name="Zhang M."/>
            <person name="Lin D."/>
            <person name="Ye J."/>
            <person name="Tang K."/>
        </authorList>
    </citation>
    <scope>NUCLEOTIDE SEQUENCE</scope>
    <source>
        <strain evidence="3">TK19036</strain>
    </source>
</reference>
<dbReference type="InterPro" id="IPR012171">
    <property type="entry name" value="Fatty_acid_desaturase"/>
</dbReference>
<feature type="transmembrane region" description="Helical" evidence="1">
    <location>
        <begin position="65"/>
        <end position="86"/>
    </location>
</feature>
<name>A0AA49GS68_9BACT</name>
<dbReference type="PIRSF" id="PIRSF015921">
    <property type="entry name" value="FA_sphinglp_des"/>
    <property type="match status" value="1"/>
</dbReference>
<evidence type="ECO:0000313" key="3">
    <source>
        <dbReference type="EMBL" id="WKN37381.1"/>
    </source>
</evidence>
<dbReference type="EMBL" id="CP120682">
    <property type="protein sequence ID" value="WKN37381.1"/>
    <property type="molecule type" value="Genomic_DNA"/>
</dbReference>
<evidence type="ECO:0000259" key="2">
    <source>
        <dbReference type="Pfam" id="PF00487"/>
    </source>
</evidence>
<feature type="transmembrane region" description="Helical" evidence="1">
    <location>
        <begin position="161"/>
        <end position="180"/>
    </location>
</feature>
<keyword evidence="1" id="KW-0472">Membrane</keyword>
<keyword evidence="1" id="KW-1133">Transmembrane helix</keyword>
<feature type="transmembrane region" description="Helical" evidence="1">
    <location>
        <begin position="98"/>
        <end position="117"/>
    </location>
</feature>
<dbReference type="PANTHER" id="PTHR19353:SF19">
    <property type="entry name" value="DELTA(5) FATTY ACID DESATURASE C-RELATED"/>
    <property type="match status" value="1"/>
</dbReference>
<dbReference type="AlphaFoldDB" id="A0AA49GS68"/>
<dbReference type="InterPro" id="IPR005804">
    <property type="entry name" value="FA_desaturase_dom"/>
</dbReference>
<protein>
    <submittedName>
        <fullName evidence="3">Acyl-CoA desaturase</fullName>
    </submittedName>
</protein>
<dbReference type="CDD" id="cd03506">
    <property type="entry name" value="Delta6-FADS-like"/>
    <property type="match status" value="1"/>
</dbReference>
<dbReference type="GO" id="GO:0008610">
    <property type="term" value="P:lipid biosynthetic process"/>
    <property type="evidence" value="ECO:0007669"/>
    <property type="project" value="UniProtKB-ARBA"/>
</dbReference>
<dbReference type="PANTHER" id="PTHR19353">
    <property type="entry name" value="FATTY ACID DESATURASE 2"/>
    <property type="match status" value="1"/>
</dbReference>
<dbReference type="GO" id="GO:0016717">
    <property type="term" value="F:oxidoreductase activity, acting on paired donors, with oxidation of a pair of donors resulting in the reduction of molecular oxygen to two molecules of water"/>
    <property type="evidence" value="ECO:0007669"/>
    <property type="project" value="TreeGrafter"/>
</dbReference>
<reference evidence="3" key="1">
    <citation type="journal article" date="2023" name="Comput. Struct. Biotechnol. J.">
        <title>Discovery of a novel marine Bacteroidetes with a rich repertoire of carbohydrate-active enzymes.</title>
        <authorList>
            <person name="Chen B."/>
            <person name="Liu G."/>
            <person name="Chen Q."/>
            <person name="Wang H."/>
            <person name="Liu L."/>
            <person name="Tang K."/>
        </authorList>
    </citation>
    <scope>NUCLEOTIDE SEQUENCE</scope>
    <source>
        <strain evidence="3">TK19036</strain>
    </source>
</reference>
<feature type="transmembrane region" description="Helical" evidence="1">
    <location>
        <begin position="203"/>
        <end position="223"/>
    </location>
</feature>
<proteinExistence type="predicted"/>
<evidence type="ECO:0000256" key="1">
    <source>
        <dbReference type="SAM" id="Phobius"/>
    </source>
</evidence>
<dbReference type="GO" id="GO:0016020">
    <property type="term" value="C:membrane"/>
    <property type="evidence" value="ECO:0007669"/>
    <property type="project" value="TreeGrafter"/>
</dbReference>
<organism evidence="3">
    <name type="scientific">Roseihalotalea indica</name>
    <dbReference type="NCBI Taxonomy" id="2867963"/>
    <lineage>
        <taxon>Bacteria</taxon>
        <taxon>Pseudomonadati</taxon>
        <taxon>Bacteroidota</taxon>
        <taxon>Cytophagia</taxon>
        <taxon>Cytophagales</taxon>
        <taxon>Catalimonadaceae</taxon>
        <taxon>Roseihalotalea</taxon>
    </lineage>
</organism>
<feature type="transmembrane region" description="Helical" evidence="1">
    <location>
        <begin position="229"/>
        <end position="251"/>
    </location>
</feature>
<gene>
    <name evidence="3" type="ORF">K4G66_01495</name>
</gene>